<feature type="domain" description="ABC transmembrane type-1" evidence="8">
    <location>
        <begin position="84"/>
        <end position="273"/>
    </location>
</feature>
<comment type="subcellular location">
    <subcellularLocation>
        <location evidence="1 7">Cell membrane</location>
        <topology evidence="1 7">Multi-pass membrane protein</topology>
    </subcellularLocation>
</comment>
<feature type="transmembrane region" description="Helical" evidence="7">
    <location>
        <begin position="87"/>
        <end position="112"/>
    </location>
</feature>
<dbReference type="Pfam" id="PF12911">
    <property type="entry name" value="OppC_N"/>
    <property type="match status" value="1"/>
</dbReference>
<keyword evidence="2 7" id="KW-0813">Transport</keyword>
<evidence type="ECO:0000256" key="4">
    <source>
        <dbReference type="ARBA" id="ARBA00022692"/>
    </source>
</evidence>
<dbReference type="Gene3D" id="1.10.3720.10">
    <property type="entry name" value="MetI-like"/>
    <property type="match status" value="1"/>
</dbReference>
<gene>
    <name evidence="9" type="ORF">F0357_16110</name>
</gene>
<dbReference type="GO" id="GO:0055085">
    <property type="term" value="P:transmembrane transport"/>
    <property type="evidence" value="ECO:0007669"/>
    <property type="project" value="InterPro"/>
</dbReference>
<dbReference type="RefSeq" id="WP_153484267.1">
    <property type="nucleotide sequence ID" value="NZ_VWNA01000001.1"/>
</dbReference>
<evidence type="ECO:0000256" key="2">
    <source>
        <dbReference type="ARBA" id="ARBA00022448"/>
    </source>
</evidence>
<dbReference type="AlphaFoldDB" id="A0A6A7Y9K4"/>
<evidence type="ECO:0000256" key="5">
    <source>
        <dbReference type="ARBA" id="ARBA00022989"/>
    </source>
</evidence>
<comment type="similarity">
    <text evidence="7">Belongs to the binding-protein-dependent transport system permease family.</text>
</comment>
<reference evidence="9 10" key="1">
    <citation type="submission" date="2019-09" db="EMBL/GenBank/DDBJ databases">
        <title>Segnochrobactrum spirostomi gen. nov., sp. nov., isolated from the ciliate Spirostomum cf. yagiui and description of a novel family, Segnochrobactraceae fam. nov. within the order Rhizobiales of the class Alphaproteobacteria.</title>
        <authorList>
            <person name="Akter S."/>
            <person name="Shazib S.U.A."/>
            <person name="Shin M.K."/>
        </authorList>
    </citation>
    <scope>NUCLEOTIDE SEQUENCE [LARGE SCALE GENOMIC DNA]</scope>
    <source>
        <strain evidence="9 10">Sp-1</strain>
    </source>
</reference>
<feature type="transmembrane region" description="Helical" evidence="7">
    <location>
        <begin position="250"/>
        <end position="273"/>
    </location>
</feature>
<evidence type="ECO:0000313" key="10">
    <source>
        <dbReference type="Proteomes" id="UP000332515"/>
    </source>
</evidence>
<keyword evidence="4 7" id="KW-0812">Transmembrane</keyword>
<feature type="transmembrane region" description="Helical" evidence="7">
    <location>
        <begin position="12"/>
        <end position="41"/>
    </location>
</feature>
<comment type="caution">
    <text evidence="9">The sequence shown here is derived from an EMBL/GenBank/DDBJ whole genome shotgun (WGS) entry which is preliminary data.</text>
</comment>
<organism evidence="9 10">
    <name type="scientific">Segnochrobactrum spirostomi</name>
    <dbReference type="NCBI Taxonomy" id="2608987"/>
    <lineage>
        <taxon>Bacteria</taxon>
        <taxon>Pseudomonadati</taxon>
        <taxon>Pseudomonadota</taxon>
        <taxon>Alphaproteobacteria</taxon>
        <taxon>Hyphomicrobiales</taxon>
        <taxon>Segnochrobactraceae</taxon>
        <taxon>Segnochrobactrum</taxon>
    </lineage>
</organism>
<dbReference type="EMBL" id="VWNA01000001">
    <property type="protein sequence ID" value="MQT14139.1"/>
    <property type="molecule type" value="Genomic_DNA"/>
</dbReference>
<sequence>MSGSSPTSKALAAYLTNPLVLFGGFVTVGWLVVALFAPWIAPYDPLATILPLAPPLSPNPAGGTFWLGTDLLGRDVLSRLIFGARTVIVYATLATLTAYAVGILGGLVAGYVRGRVDQALSFTANVVLSFPVLVLYIVIIVVIGPSPVNIVLAVTFGSAPAIFRIVRALTIDIASRDFVAAARTQGESTWRILLFDVLPNASGPLVVDFCLRLGYTAITLGTLGFLGLGLPPPTPDWGTMVNEGRAMAMAFPSLVIFPCIAISSLMLGLSLLADGLKDVAQKLERRG</sequence>
<keyword evidence="3" id="KW-1003">Cell membrane</keyword>
<dbReference type="InterPro" id="IPR050366">
    <property type="entry name" value="BP-dependent_transpt_permease"/>
</dbReference>
<keyword evidence="6 7" id="KW-0472">Membrane</keyword>
<accession>A0A6A7Y9K4</accession>
<dbReference type="PROSITE" id="PS50928">
    <property type="entry name" value="ABC_TM1"/>
    <property type="match status" value="1"/>
</dbReference>
<dbReference type="GO" id="GO:0005886">
    <property type="term" value="C:plasma membrane"/>
    <property type="evidence" value="ECO:0007669"/>
    <property type="project" value="UniProtKB-SubCell"/>
</dbReference>
<dbReference type="SUPFAM" id="SSF161098">
    <property type="entry name" value="MetI-like"/>
    <property type="match status" value="1"/>
</dbReference>
<dbReference type="Pfam" id="PF00528">
    <property type="entry name" value="BPD_transp_1"/>
    <property type="match status" value="1"/>
</dbReference>
<dbReference type="Proteomes" id="UP000332515">
    <property type="component" value="Unassembled WGS sequence"/>
</dbReference>
<dbReference type="InterPro" id="IPR025966">
    <property type="entry name" value="OppC_N"/>
</dbReference>
<evidence type="ECO:0000256" key="3">
    <source>
        <dbReference type="ARBA" id="ARBA00022475"/>
    </source>
</evidence>
<dbReference type="PANTHER" id="PTHR43386">
    <property type="entry name" value="OLIGOPEPTIDE TRANSPORT SYSTEM PERMEASE PROTEIN APPC"/>
    <property type="match status" value="1"/>
</dbReference>
<evidence type="ECO:0000313" key="9">
    <source>
        <dbReference type="EMBL" id="MQT14139.1"/>
    </source>
</evidence>
<dbReference type="CDD" id="cd06261">
    <property type="entry name" value="TM_PBP2"/>
    <property type="match status" value="1"/>
</dbReference>
<feature type="transmembrane region" description="Helical" evidence="7">
    <location>
        <begin position="148"/>
        <end position="166"/>
    </location>
</feature>
<proteinExistence type="inferred from homology"/>
<dbReference type="PANTHER" id="PTHR43386:SF25">
    <property type="entry name" value="PEPTIDE ABC TRANSPORTER PERMEASE PROTEIN"/>
    <property type="match status" value="1"/>
</dbReference>
<dbReference type="InterPro" id="IPR035906">
    <property type="entry name" value="MetI-like_sf"/>
</dbReference>
<protein>
    <submittedName>
        <fullName evidence="9">ABC transporter permease</fullName>
    </submittedName>
</protein>
<evidence type="ECO:0000256" key="6">
    <source>
        <dbReference type="ARBA" id="ARBA00023136"/>
    </source>
</evidence>
<keyword evidence="5 7" id="KW-1133">Transmembrane helix</keyword>
<feature type="transmembrane region" description="Helical" evidence="7">
    <location>
        <begin position="119"/>
        <end position="142"/>
    </location>
</feature>
<name>A0A6A7Y9K4_9HYPH</name>
<evidence type="ECO:0000256" key="1">
    <source>
        <dbReference type="ARBA" id="ARBA00004651"/>
    </source>
</evidence>
<evidence type="ECO:0000256" key="7">
    <source>
        <dbReference type="RuleBase" id="RU363032"/>
    </source>
</evidence>
<dbReference type="InterPro" id="IPR000515">
    <property type="entry name" value="MetI-like"/>
</dbReference>
<keyword evidence="10" id="KW-1185">Reference proteome</keyword>
<feature type="transmembrane region" description="Helical" evidence="7">
    <location>
        <begin position="209"/>
        <end position="230"/>
    </location>
</feature>
<evidence type="ECO:0000259" key="8">
    <source>
        <dbReference type="PROSITE" id="PS50928"/>
    </source>
</evidence>